<gene>
    <name evidence="5" type="ORF">EHQ83_08790</name>
</gene>
<keyword evidence="3" id="KW-0804">Transcription</keyword>
<dbReference type="PANTHER" id="PTHR46796">
    <property type="entry name" value="HTH-TYPE TRANSCRIPTIONAL ACTIVATOR RHAS-RELATED"/>
    <property type="match status" value="1"/>
</dbReference>
<dbReference type="SMART" id="SM00342">
    <property type="entry name" value="HTH_ARAC"/>
    <property type="match status" value="1"/>
</dbReference>
<dbReference type="EMBL" id="RQGM01000033">
    <property type="protein sequence ID" value="TGL84882.1"/>
    <property type="molecule type" value="Genomic_DNA"/>
</dbReference>
<name>A0A6N4QAZ6_9LEPT</name>
<evidence type="ECO:0000256" key="2">
    <source>
        <dbReference type="ARBA" id="ARBA00023125"/>
    </source>
</evidence>
<dbReference type="PANTHER" id="PTHR46796:SF13">
    <property type="entry name" value="HTH-TYPE TRANSCRIPTIONAL ACTIVATOR RHAS"/>
    <property type="match status" value="1"/>
</dbReference>
<dbReference type="InterPro" id="IPR009057">
    <property type="entry name" value="Homeodomain-like_sf"/>
</dbReference>
<evidence type="ECO:0000259" key="4">
    <source>
        <dbReference type="PROSITE" id="PS01124"/>
    </source>
</evidence>
<dbReference type="InterPro" id="IPR018060">
    <property type="entry name" value="HTH_AraC"/>
</dbReference>
<dbReference type="InterPro" id="IPR050204">
    <property type="entry name" value="AraC_XylS_family_regulators"/>
</dbReference>
<evidence type="ECO:0000256" key="3">
    <source>
        <dbReference type="ARBA" id="ARBA00023163"/>
    </source>
</evidence>
<keyword evidence="2" id="KW-0238">DNA-binding</keyword>
<evidence type="ECO:0000313" key="6">
    <source>
        <dbReference type="Proteomes" id="UP000297613"/>
    </source>
</evidence>
<dbReference type="RefSeq" id="WP_135572795.1">
    <property type="nucleotide sequence ID" value="NZ_RQGM01000033.1"/>
</dbReference>
<dbReference type="SUPFAM" id="SSF46689">
    <property type="entry name" value="Homeodomain-like"/>
    <property type="match status" value="1"/>
</dbReference>
<accession>A0A6N4QAZ6</accession>
<dbReference type="AlphaFoldDB" id="A0A6N4QAZ6"/>
<dbReference type="GO" id="GO:0043565">
    <property type="term" value="F:sequence-specific DNA binding"/>
    <property type="evidence" value="ECO:0007669"/>
    <property type="project" value="InterPro"/>
</dbReference>
<organism evidence="5 6">
    <name type="scientific">Leptospira yasudae</name>
    <dbReference type="NCBI Taxonomy" id="2202201"/>
    <lineage>
        <taxon>Bacteria</taxon>
        <taxon>Pseudomonadati</taxon>
        <taxon>Spirochaetota</taxon>
        <taxon>Spirochaetia</taxon>
        <taxon>Leptospirales</taxon>
        <taxon>Leptospiraceae</taxon>
        <taxon>Leptospira</taxon>
    </lineage>
</organism>
<evidence type="ECO:0000313" key="5">
    <source>
        <dbReference type="EMBL" id="TGL84882.1"/>
    </source>
</evidence>
<dbReference type="GO" id="GO:0003700">
    <property type="term" value="F:DNA-binding transcription factor activity"/>
    <property type="evidence" value="ECO:0007669"/>
    <property type="project" value="InterPro"/>
</dbReference>
<comment type="caution">
    <text evidence="5">The sequence shown here is derived from an EMBL/GenBank/DDBJ whole genome shotgun (WGS) entry which is preliminary data.</text>
</comment>
<dbReference type="Gene3D" id="1.10.10.60">
    <property type="entry name" value="Homeodomain-like"/>
    <property type="match status" value="1"/>
</dbReference>
<dbReference type="Pfam" id="PF12833">
    <property type="entry name" value="HTH_18"/>
    <property type="match status" value="1"/>
</dbReference>
<dbReference type="Proteomes" id="UP000297613">
    <property type="component" value="Unassembled WGS sequence"/>
</dbReference>
<dbReference type="PROSITE" id="PS01124">
    <property type="entry name" value="HTH_ARAC_FAMILY_2"/>
    <property type="match status" value="1"/>
</dbReference>
<proteinExistence type="predicted"/>
<reference evidence="5 6" key="1">
    <citation type="journal article" date="2019" name="PLoS Negl. Trop. Dis.">
        <title>Revisiting the worldwide diversity of Leptospira species in the environment.</title>
        <authorList>
            <person name="Vincent A.T."/>
            <person name="Schiettekatte O."/>
            <person name="Bourhy P."/>
            <person name="Veyrier F.J."/>
            <person name="Picardeau M."/>
        </authorList>
    </citation>
    <scope>NUCLEOTIDE SEQUENCE [LARGE SCALE GENOMIC DNA]</scope>
    <source>
        <strain evidence="5 6">201702445</strain>
    </source>
</reference>
<sequence length="96" mass="11467">MRLSIHSLLEREIEMIQIRLEQIGRSQPLSTADFKKEFYNTLMRFRNALRLKDESSNLTDLAYLSGYYDQAHFIRAFKRRIGKSPKKWFQAKPTIN</sequence>
<evidence type="ECO:0000256" key="1">
    <source>
        <dbReference type="ARBA" id="ARBA00023015"/>
    </source>
</evidence>
<keyword evidence="1" id="KW-0805">Transcription regulation</keyword>
<feature type="domain" description="HTH araC/xylS-type" evidence="4">
    <location>
        <begin position="42"/>
        <end position="91"/>
    </location>
</feature>
<protein>
    <submittedName>
        <fullName evidence="5">Helix-turn-helix domain-containing protein</fullName>
    </submittedName>
</protein>